<dbReference type="SUPFAM" id="SSF81383">
    <property type="entry name" value="F-box domain"/>
    <property type="match status" value="1"/>
</dbReference>
<dbReference type="InterPro" id="IPR036047">
    <property type="entry name" value="F-box-like_dom_sf"/>
</dbReference>
<dbReference type="InterPro" id="IPR001810">
    <property type="entry name" value="F-box_dom"/>
</dbReference>
<feature type="compositionally biased region" description="Basic and acidic residues" evidence="1">
    <location>
        <begin position="67"/>
        <end position="80"/>
    </location>
</feature>
<dbReference type="SUPFAM" id="SSF69322">
    <property type="entry name" value="Tricorn protease domain 2"/>
    <property type="match status" value="1"/>
</dbReference>
<organism evidence="3">
    <name type="scientific">Talaromyces marneffei PM1</name>
    <dbReference type="NCBI Taxonomy" id="1077442"/>
    <lineage>
        <taxon>Eukaryota</taxon>
        <taxon>Fungi</taxon>
        <taxon>Dikarya</taxon>
        <taxon>Ascomycota</taxon>
        <taxon>Pezizomycotina</taxon>
        <taxon>Eurotiomycetes</taxon>
        <taxon>Eurotiomycetidae</taxon>
        <taxon>Eurotiales</taxon>
        <taxon>Trichocomaceae</taxon>
        <taxon>Talaromyces</taxon>
        <taxon>Talaromyces sect. Talaromyces</taxon>
    </lineage>
</organism>
<evidence type="ECO:0000256" key="1">
    <source>
        <dbReference type="SAM" id="MobiDB-lite"/>
    </source>
</evidence>
<proteinExistence type="predicted"/>
<feature type="compositionally biased region" description="Low complexity" evidence="1">
    <location>
        <begin position="855"/>
        <end position="885"/>
    </location>
</feature>
<feature type="region of interest" description="Disordered" evidence="1">
    <location>
        <begin position="855"/>
        <end position="891"/>
    </location>
</feature>
<protein>
    <recommendedName>
        <fullName evidence="2">F-box domain-containing protein</fullName>
    </recommendedName>
</protein>
<reference key="1">
    <citation type="journal article" date="2014" name="PLoS Genet.">
        <title>Signature Gene Expression Reveals Novel Clues to the Molecular Mechanisms of Dimorphic Transition in Penicillium marneffei.</title>
        <authorList>
            <person name="Yang E."/>
            <person name="Wang G."/>
            <person name="Cai J."/>
            <person name="Woo P.C."/>
            <person name="Lau S.K."/>
            <person name="Yuen K.-Y."/>
            <person name="Chow W.-N."/>
            <person name="Lin X."/>
        </authorList>
    </citation>
    <scope>NUCLEOTIDE SEQUENCE [LARGE SCALE GENOMIC DNA]</scope>
    <source>
        <strain>PM1</strain>
    </source>
</reference>
<feature type="compositionally biased region" description="Polar residues" evidence="1">
    <location>
        <begin position="117"/>
        <end position="136"/>
    </location>
</feature>
<evidence type="ECO:0000313" key="3">
    <source>
        <dbReference type="EMBL" id="KFX51676.1"/>
    </source>
</evidence>
<dbReference type="AlphaFoldDB" id="A0A093VYG6"/>
<dbReference type="eggNOG" id="ENOG502SHIS">
    <property type="taxonomic scope" value="Eukaryota"/>
</dbReference>
<reference evidence="3" key="2">
    <citation type="journal article" date="2014" name="PLoS Genet.">
        <title>Signature gene expression reveals novel clues to the molecular mechanisms of dimorphic transition in Penicillium marneffei.</title>
        <authorList>
            <person name="Yang E."/>
            <person name="Wang G."/>
            <person name="Cai J."/>
            <person name="Woo P.C."/>
            <person name="Lau S.K."/>
            <person name="Yuen K.-Y."/>
            <person name="Chow W.-N."/>
            <person name="Lin X."/>
        </authorList>
    </citation>
    <scope>NUCLEOTIDE SEQUENCE</scope>
    <source>
        <strain evidence="3">PM1</strain>
    </source>
</reference>
<feature type="compositionally biased region" description="Low complexity" evidence="1">
    <location>
        <begin position="99"/>
        <end position="116"/>
    </location>
</feature>
<evidence type="ECO:0000259" key="2">
    <source>
        <dbReference type="Pfam" id="PF12937"/>
    </source>
</evidence>
<dbReference type="HOGENOM" id="CLU_012775_0_0_1"/>
<gene>
    <name evidence="3" type="ORF">GQ26_0041040</name>
</gene>
<feature type="compositionally biased region" description="Polar residues" evidence="1">
    <location>
        <begin position="917"/>
        <end position="930"/>
    </location>
</feature>
<dbReference type="Pfam" id="PF12937">
    <property type="entry name" value="F-box-like"/>
    <property type="match status" value="1"/>
</dbReference>
<comment type="caution">
    <text evidence="3">The sequence shown here is derived from an EMBL/GenBank/DDBJ whole genome shotgun (WGS) entry which is preliminary data.</text>
</comment>
<dbReference type="Gene3D" id="1.20.1280.50">
    <property type="match status" value="1"/>
</dbReference>
<feature type="domain" description="F-box" evidence="2">
    <location>
        <begin position="145"/>
        <end position="179"/>
    </location>
</feature>
<feature type="region of interest" description="Disordered" evidence="1">
    <location>
        <begin position="910"/>
        <end position="936"/>
    </location>
</feature>
<feature type="region of interest" description="Disordered" evidence="1">
    <location>
        <begin position="93"/>
        <end position="140"/>
    </location>
</feature>
<sequence length="974" mass="107299">MSGSSHTAPMAPAWWSGSSSQSTSGSLPQKPLHWSDDWDPATEPFPEIDIEPHSAESPADIIALNSSDHRATTPLQSKDHHFREYLSSSPCISEDTTLSDNDVSPPDASSPDLSASGTSSSKAEWRGLSQTGNSWEQIPAANRTPPELLFQIYAMLSPRDFDNARRTCSQWMRASLHQTLLENMLKRAGWWDAWRRDCQTYQPVDGVEESVVWRLSKRFSTECVLSGRKLNVEKSGFLPTGVVDFGQLSRESLPKESPGLSRDIFNGSAPRLTAALRDPAFSHSIKFSVSTCGHYVLVATGCMIYVYYLGNRKRGDSLPPRISDATPSDLILSDDDLDILPVSSIGCPYEVLSATIDTSTPKFVIAALLRGRIGMICDIKGVPIHSSAERTSPFLRKRSSAREELPADHARKMDEFRDAIASSAVIEPATPPSGRPPMAPRTVSTRRTMNRLTRAPRKYFHDICSVEDPPRSVSICPGRRCVAFGCGSGIELHWVDEKTQEDSRKMFPLSQPAEVLHFLPSRVEIDEASKLRLISSLAGPGASGCQCHRTANGEDVVCQFHLSSRVNSFTHWTPRKNGRLSLVKATHCHHYRAMPVNDGLHILFIEPVTGYLCIGSDAPIGGPTNLTRAMICIPPSDHGLDSTEDRIPTIFAVGSDLSRGLRIVAAYQDRIVLYTVPVDVYNVLRRERQLQGDNVMGDSDLARDWFLDNERNSKRRGSLAQNQNGDWEFLLRVSYRPTAMLWPLKIYGKEIGRMDRVVEFSVQTSNGGVRVWAFGASGEARIFDIDTNTSKTRLSTDVAIKALNMASDGSIGSGQLQDRAESGLLSPLPIKATRKRKHLSQPAAFDRKLLSMWNNSNTTSTTRDDGTTTPDLAAPPTSAPSRPTTGMSAGSNRRQSFAACIMDLKIPELGTRDGQWTDPSRASTGPSTSACGPANDHFESAEFHDVASYDPKEIRKFYTVWSTSSSKPSAGRWR</sequence>
<accession>A0A093VYG6</accession>
<name>A0A093VYG6_TALMA</name>
<feature type="region of interest" description="Disordered" evidence="1">
    <location>
        <begin position="1"/>
        <end position="80"/>
    </location>
</feature>
<dbReference type="EMBL" id="JPOX01000004">
    <property type="protein sequence ID" value="KFX51676.1"/>
    <property type="molecule type" value="Genomic_DNA"/>
</dbReference>
<feature type="compositionally biased region" description="Low complexity" evidence="1">
    <location>
        <begin position="16"/>
        <end position="26"/>
    </location>
</feature>